<sequence length="97" mass="10923">WILGVDGTDITSSSISKSHLGKNIPPPMLPYPHHFVTPDNIEVDFRLHNHDLQAKLQSIVSSLISTSIPKHCYFKRFSFESFHQKSPGSFGEHAQIP</sequence>
<feature type="non-terminal residue" evidence="1">
    <location>
        <position position="1"/>
    </location>
</feature>
<dbReference type="AlphaFoldDB" id="A0A8S2WM25"/>
<organism evidence="1 2">
    <name type="scientific">Rotaria magnacalcarata</name>
    <dbReference type="NCBI Taxonomy" id="392030"/>
    <lineage>
        <taxon>Eukaryota</taxon>
        <taxon>Metazoa</taxon>
        <taxon>Spiralia</taxon>
        <taxon>Gnathifera</taxon>
        <taxon>Rotifera</taxon>
        <taxon>Eurotatoria</taxon>
        <taxon>Bdelloidea</taxon>
        <taxon>Philodinida</taxon>
        <taxon>Philodinidae</taxon>
        <taxon>Rotaria</taxon>
    </lineage>
</organism>
<proteinExistence type="predicted"/>
<reference evidence="1" key="1">
    <citation type="submission" date="2021-02" db="EMBL/GenBank/DDBJ databases">
        <authorList>
            <person name="Nowell W R."/>
        </authorList>
    </citation>
    <scope>NUCLEOTIDE SEQUENCE</scope>
</reference>
<dbReference type="Proteomes" id="UP000681720">
    <property type="component" value="Unassembled WGS sequence"/>
</dbReference>
<gene>
    <name evidence="1" type="ORF">GIL414_LOCUS32381</name>
</gene>
<protein>
    <submittedName>
        <fullName evidence="1">Uncharacterized protein</fullName>
    </submittedName>
</protein>
<evidence type="ECO:0000313" key="1">
    <source>
        <dbReference type="EMBL" id="CAF4450319.1"/>
    </source>
</evidence>
<evidence type="ECO:0000313" key="2">
    <source>
        <dbReference type="Proteomes" id="UP000681720"/>
    </source>
</evidence>
<accession>A0A8S2WM25</accession>
<comment type="caution">
    <text evidence="1">The sequence shown here is derived from an EMBL/GenBank/DDBJ whole genome shotgun (WGS) entry which is preliminary data.</text>
</comment>
<dbReference type="EMBL" id="CAJOBJ010068619">
    <property type="protein sequence ID" value="CAF4450319.1"/>
    <property type="molecule type" value="Genomic_DNA"/>
</dbReference>
<name>A0A8S2WM25_9BILA</name>